<sequence length="273" mass="29635">MSQSQEISSRYDQVSSGYGRSPDDVTRRLYWLAYEHLTWRAIEENLPAGRRARVLDAGGGGGKYGARIAEQGHEVTVLDLSPGMLDEARRRFEAQGIGGTFVEGDILALPFADGTFDLVLCEGDPVSYCLERYPQAIRELVRVAAGGAPVLLGVDSRYEHFIGALRFGDKAKALVILQDGRSLCPYGLPVHAFTLPELHAAVSAAGADLVEISGKPVLFLEMLQAMMAAHGTSFEPWAARDEILALQERLSHEGFAVCGGHLQVVARKKRGTP</sequence>
<dbReference type="AlphaFoldDB" id="A0A017TDL3"/>
<evidence type="ECO:0000259" key="1">
    <source>
        <dbReference type="Pfam" id="PF13649"/>
    </source>
</evidence>
<dbReference type="eggNOG" id="COG2226">
    <property type="taxonomic scope" value="Bacteria"/>
</dbReference>
<dbReference type="GO" id="GO:0008168">
    <property type="term" value="F:methyltransferase activity"/>
    <property type="evidence" value="ECO:0007669"/>
    <property type="project" value="UniProtKB-KW"/>
</dbReference>
<feature type="domain" description="Methyltransferase" evidence="1">
    <location>
        <begin position="54"/>
        <end position="144"/>
    </location>
</feature>
<dbReference type="SUPFAM" id="SSF53335">
    <property type="entry name" value="S-adenosyl-L-methionine-dependent methyltransferases"/>
    <property type="match status" value="1"/>
</dbReference>
<evidence type="ECO:0000313" key="2">
    <source>
        <dbReference type="EMBL" id="EYF07383.1"/>
    </source>
</evidence>
<protein>
    <submittedName>
        <fullName evidence="2">Phosphatidylethanolamine N-methyltransferase</fullName>
    </submittedName>
</protein>
<dbReference type="Gene3D" id="3.40.50.150">
    <property type="entry name" value="Vaccinia Virus protein VP39"/>
    <property type="match status" value="1"/>
</dbReference>
<dbReference type="CDD" id="cd02440">
    <property type="entry name" value="AdoMet_MTases"/>
    <property type="match status" value="1"/>
</dbReference>
<dbReference type="EMBL" id="ASRX01000010">
    <property type="protein sequence ID" value="EYF07383.1"/>
    <property type="molecule type" value="Genomic_DNA"/>
</dbReference>
<name>A0A017TDL3_9BACT</name>
<dbReference type="PANTHER" id="PTHR43591">
    <property type="entry name" value="METHYLTRANSFERASE"/>
    <property type="match status" value="1"/>
</dbReference>
<dbReference type="InterPro" id="IPR029063">
    <property type="entry name" value="SAM-dependent_MTases_sf"/>
</dbReference>
<gene>
    <name evidence="2" type="ORF">CAP_0136</name>
</gene>
<dbReference type="OrthoDB" id="5319472at2"/>
<dbReference type="STRING" id="1192034.CAP_0136"/>
<reference evidence="2 3" key="1">
    <citation type="submission" date="2013-05" db="EMBL/GenBank/DDBJ databases">
        <title>Genome assembly of Chondromyces apiculatus DSM 436.</title>
        <authorList>
            <person name="Sharma G."/>
            <person name="Khatri I."/>
            <person name="Kaur C."/>
            <person name="Mayilraj S."/>
            <person name="Subramanian S."/>
        </authorList>
    </citation>
    <scope>NUCLEOTIDE SEQUENCE [LARGE SCALE GENOMIC DNA]</scope>
    <source>
        <strain evidence="2 3">DSM 436</strain>
    </source>
</reference>
<organism evidence="2 3">
    <name type="scientific">Chondromyces apiculatus DSM 436</name>
    <dbReference type="NCBI Taxonomy" id="1192034"/>
    <lineage>
        <taxon>Bacteria</taxon>
        <taxon>Pseudomonadati</taxon>
        <taxon>Myxococcota</taxon>
        <taxon>Polyangia</taxon>
        <taxon>Polyangiales</taxon>
        <taxon>Polyangiaceae</taxon>
        <taxon>Chondromyces</taxon>
    </lineage>
</organism>
<keyword evidence="3" id="KW-1185">Reference proteome</keyword>
<dbReference type="PANTHER" id="PTHR43591:SF110">
    <property type="entry name" value="RHODANESE DOMAIN-CONTAINING PROTEIN"/>
    <property type="match status" value="1"/>
</dbReference>
<dbReference type="InterPro" id="IPR041698">
    <property type="entry name" value="Methyltransf_25"/>
</dbReference>
<proteinExistence type="predicted"/>
<dbReference type="Proteomes" id="UP000019678">
    <property type="component" value="Unassembled WGS sequence"/>
</dbReference>
<accession>A0A017TDL3</accession>
<comment type="caution">
    <text evidence="2">The sequence shown here is derived from an EMBL/GenBank/DDBJ whole genome shotgun (WGS) entry which is preliminary data.</text>
</comment>
<dbReference type="GO" id="GO:0032259">
    <property type="term" value="P:methylation"/>
    <property type="evidence" value="ECO:0007669"/>
    <property type="project" value="UniProtKB-KW"/>
</dbReference>
<evidence type="ECO:0000313" key="3">
    <source>
        <dbReference type="Proteomes" id="UP000019678"/>
    </source>
</evidence>
<dbReference type="Pfam" id="PF13649">
    <property type="entry name" value="Methyltransf_25"/>
    <property type="match status" value="1"/>
</dbReference>
<keyword evidence="2" id="KW-0489">Methyltransferase</keyword>
<keyword evidence="2" id="KW-0808">Transferase</keyword>
<dbReference type="RefSeq" id="WP_052374389.1">
    <property type="nucleotide sequence ID" value="NZ_ASRX01000010.1"/>
</dbReference>